<evidence type="ECO:0000256" key="6">
    <source>
        <dbReference type="HAMAP-Rule" id="MF_01445"/>
    </source>
</evidence>
<accession>A0A1F6D9V2</accession>
<comment type="catalytic activity">
    <reaction evidence="5 6">
        <text>L-threonylcarbamoyladenylate + adenosine(37) in tRNA = N(6)-L-threonylcarbamoyladenosine(37) in tRNA + AMP + H(+)</text>
        <dbReference type="Rhea" id="RHEA:37059"/>
        <dbReference type="Rhea" id="RHEA-COMP:10162"/>
        <dbReference type="Rhea" id="RHEA-COMP:10163"/>
        <dbReference type="ChEBI" id="CHEBI:15378"/>
        <dbReference type="ChEBI" id="CHEBI:73682"/>
        <dbReference type="ChEBI" id="CHEBI:74411"/>
        <dbReference type="ChEBI" id="CHEBI:74418"/>
        <dbReference type="ChEBI" id="CHEBI:456215"/>
        <dbReference type="EC" id="2.3.1.234"/>
    </reaction>
</comment>
<protein>
    <recommendedName>
        <fullName evidence="6">tRNA N6-adenosine threonylcarbamoyltransferase</fullName>
        <ecNumber evidence="6">2.3.1.234</ecNumber>
    </recommendedName>
    <alternativeName>
        <fullName evidence="6">N6-L-threonylcarbamoyladenine synthase</fullName>
        <shortName evidence="6">t(6)A synthase</shortName>
    </alternativeName>
    <alternativeName>
        <fullName evidence="6">t(6)A37 threonylcarbamoyladenosine biosynthesis protein TsaD</fullName>
    </alternativeName>
    <alternativeName>
        <fullName evidence="6">tRNA threonylcarbamoyladenosine biosynthesis protein TsaD</fullName>
    </alternativeName>
</protein>
<feature type="binding site" evidence="6">
    <location>
        <position position="155"/>
    </location>
    <ligand>
        <name>Fe cation</name>
        <dbReference type="ChEBI" id="CHEBI:24875"/>
    </ligand>
</feature>
<dbReference type="PANTHER" id="PTHR11735">
    <property type="entry name" value="TRNA N6-ADENOSINE THREONYLCARBAMOYLTRANSFERASE"/>
    <property type="match status" value="1"/>
</dbReference>
<dbReference type="Gene3D" id="3.30.420.40">
    <property type="match status" value="3"/>
</dbReference>
<keyword evidence="6" id="KW-0408">Iron</keyword>
<dbReference type="Proteomes" id="UP000178042">
    <property type="component" value="Unassembled WGS sequence"/>
</dbReference>
<comment type="caution">
    <text evidence="8">The sequence shown here is derived from an EMBL/GenBank/DDBJ whole genome shotgun (WGS) entry which is preliminary data.</text>
</comment>
<dbReference type="GO" id="GO:0061711">
    <property type="term" value="F:tRNA N(6)-L-threonylcarbamoyladenine synthase activity"/>
    <property type="evidence" value="ECO:0007669"/>
    <property type="project" value="UniProtKB-EC"/>
</dbReference>
<gene>
    <name evidence="6" type="primary">tsaD</name>
    <name evidence="8" type="ORF">A3C86_03685</name>
</gene>
<keyword evidence="1 6" id="KW-0808">Transferase</keyword>
<organism evidence="8 9">
    <name type="scientific">Candidatus Kaiserbacteria bacterium RIFCSPHIGHO2_02_FULL_49_16</name>
    <dbReference type="NCBI Taxonomy" id="1798490"/>
    <lineage>
        <taxon>Bacteria</taxon>
        <taxon>Candidatus Kaiseribacteriota</taxon>
    </lineage>
</organism>
<feature type="binding site" evidence="6">
    <location>
        <begin position="197"/>
        <end position="201"/>
    </location>
    <ligand>
        <name>substrate</name>
    </ligand>
</feature>
<feature type="domain" description="Gcp-like" evidence="7">
    <location>
        <begin position="115"/>
        <end position="397"/>
    </location>
</feature>
<reference evidence="8 9" key="1">
    <citation type="journal article" date="2016" name="Nat. Commun.">
        <title>Thousands of microbial genomes shed light on interconnected biogeochemical processes in an aquifer system.</title>
        <authorList>
            <person name="Anantharaman K."/>
            <person name="Brown C.T."/>
            <person name="Hug L.A."/>
            <person name="Sharon I."/>
            <person name="Castelle C.J."/>
            <person name="Probst A.J."/>
            <person name="Thomas B.C."/>
            <person name="Singh A."/>
            <person name="Wilkins M.J."/>
            <person name="Karaoz U."/>
            <person name="Brodie E.L."/>
            <person name="Williams K.H."/>
            <person name="Hubbard S.S."/>
            <person name="Banfield J.F."/>
        </authorList>
    </citation>
    <scope>NUCLEOTIDE SEQUENCE [LARGE SCALE GENOMIC DNA]</scope>
</reference>
<evidence type="ECO:0000256" key="4">
    <source>
        <dbReference type="ARBA" id="ARBA00023315"/>
    </source>
</evidence>
<dbReference type="InterPro" id="IPR022450">
    <property type="entry name" value="TsaD"/>
</dbReference>
<dbReference type="EC" id="2.3.1.234" evidence="6"/>
<feature type="domain" description="Gcp-like" evidence="7">
    <location>
        <begin position="31"/>
        <end position="74"/>
    </location>
</feature>
<comment type="caution">
    <text evidence="6">Lacks conserved residue(s) required for the propagation of feature annotation.</text>
</comment>
<dbReference type="InterPro" id="IPR017860">
    <property type="entry name" value="Peptidase_M22_CS"/>
</dbReference>
<dbReference type="SUPFAM" id="SSF53067">
    <property type="entry name" value="Actin-like ATPase domain"/>
    <property type="match status" value="3"/>
</dbReference>
<evidence type="ECO:0000256" key="3">
    <source>
        <dbReference type="ARBA" id="ARBA00022723"/>
    </source>
</evidence>
<dbReference type="HAMAP" id="MF_01445">
    <property type="entry name" value="TsaD"/>
    <property type="match status" value="1"/>
</dbReference>
<sequence>MKILGIETSCDESAVCLIEARGNFDKDFHFQILGNSLISQIAIHAQYGGVFPNLAKREHAKNLVPLLEQTLLQSVTSCQGDALPKKIPEELQILLARERALYEKLTVFLHKYGKPEIDSIAVTIGPGLEPALWVGVNFARALALVWNVPIIAVNHMEGHLILSMMEIQPHPNYSQILKNLRIEGSMRRIQFPMLALLISGGHTELVLSERWQQYKILGATRDDAVGEAFDKVARLLGLPYPGGPQISALAKFARNDADLTQKNAEKIKLPRPMLNSGDLDFSFAGLKTAVRRLIESEGLTLLRSDLETPLRSDIESDLDAFRMQVAREFEDAVTDVLVGKTMKAVDEYGIQTVVVGGGVSANSYIRLLLAEALAKAGLPPPLVPAPGLATDNALMIALAGYFRALNKEFADPSELRANGNLKLV</sequence>
<evidence type="ECO:0000313" key="8">
    <source>
        <dbReference type="EMBL" id="OGG58219.1"/>
    </source>
</evidence>
<name>A0A1F6D9V2_9BACT</name>
<comment type="function">
    <text evidence="6">Required for the formation of a threonylcarbamoyl group on adenosine at position 37 (t(6)A37) in tRNAs that read codons beginning with adenine. Is involved in the transfer of the threonylcarbamoyl moiety of threonylcarbamoyl-AMP (TC-AMP) to the N6 group of A37, together with TsaE and TsaB. TsaD likely plays a direct catalytic role in this reaction.</text>
</comment>
<evidence type="ECO:0000256" key="1">
    <source>
        <dbReference type="ARBA" id="ARBA00022679"/>
    </source>
</evidence>
<dbReference type="InterPro" id="IPR017861">
    <property type="entry name" value="KAE1/TsaD"/>
</dbReference>
<feature type="binding site" evidence="6">
    <location>
        <position position="230"/>
    </location>
    <ligand>
        <name>substrate</name>
    </ligand>
</feature>
<feature type="binding site" evidence="6">
    <location>
        <position position="159"/>
    </location>
    <ligand>
        <name>Fe cation</name>
        <dbReference type="ChEBI" id="CHEBI:24875"/>
    </ligand>
</feature>
<dbReference type="PANTHER" id="PTHR11735:SF6">
    <property type="entry name" value="TRNA N6-ADENOSINE THREONYLCARBAMOYLTRANSFERASE, MITOCHONDRIAL"/>
    <property type="match status" value="1"/>
</dbReference>
<dbReference type="NCBIfam" id="TIGR00329">
    <property type="entry name" value="gcp_kae1"/>
    <property type="match status" value="1"/>
</dbReference>
<feature type="binding site" evidence="6">
    <location>
        <position position="243"/>
    </location>
    <ligand>
        <name>substrate</name>
    </ligand>
</feature>
<dbReference type="InterPro" id="IPR000905">
    <property type="entry name" value="Gcp-like_dom"/>
</dbReference>
<dbReference type="GO" id="GO:0002949">
    <property type="term" value="P:tRNA threonylcarbamoyladenosine modification"/>
    <property type="evidence" value="ECO:0007669"/>
    <property type="project" value="UniProtKB-UniRule"/>
</dbReference>
<feature type="binding site" evidence="6">
    <location>
        <position position="362"/>
    </location>
    <ligand>
        <name>substrate</name>
    </ligand>
</feature>
<dbReference type="InterPro" id="IPR043129">
    <property type="entry name" value="ATPase_NBD"/>
</dbReference>
<evidence type="ECO:0000256" key="2">
    <source>
        <dbReference type="ARBA" id="ARBA00022694"/>
    </source>
</evidence>
<keyword evidence="6" id="KW-0963">Cytoplasm</keyword>
<feature type="binding site" evidence="6">
    <location>
        <position position="391"/>
    </location>
    <ligand>
        <name>Fe cation</name>
        <dbReference type="ChEBI" id="CHEBI:24875"/>
    </ligand>
</feature>
<dbReference type="AlphaFoldDB" id="A0A1F6D9V2"/>
<dbReference type="GO" id="GO:0005737">
    <property type="term" value="C:cytoplasm"/>
    <property type="evidence" value="ECO:0007669"/>
    <property type="project" value="UniProtKB-SubCell"/>
</dbReference>
<proteinExistence type="inferred from homology"/>
<comment type="subcellular location">
    <subcellularLocation>
        <location evidence="6">Cytoplasm</location>
    </subcellularLocation>
</comment>
<keyword evidence="3 6" id="KW-0479">Metal-binding</keyword>
<comment type="cofactor">
    <cofactor evidence="6">
        <name>Fe(2+)</name>
        <dbReference type="ChEBI" id="CHEBI:29033"/>
    </cofactor>
    <text evidence="6">Binds 1 Fe(2+) ion per subunit.</text>
</comment>
<comment type="similarity">
    <text evidence="6">Belongs to the KAE1 / TsaD family.</text>
</comment>
<evidence type="ECO:0000256" key="5">
    <source>
        <dbReference type="ARBA" id="ARBA00048117"/>
    </source>
</evidence>
<evidence type="ECO:0000313" key="9">
    <source>
        <dbReference type="Proteomes" id="UP000178042"/>
    </source>
</evidence>
<dbReference type="EMBL" id="MFLD01000043">
    <property type="protein sequence ID" value="OGG58219.1"/>
    <property type="molecule type" value="Genomic_DNA"/>
</dbReference>
<dbReference type="Pfam" id="PF00814">
    <property type="entry name" value="TsaD"/>
    <property type="match status" value="2"/>
</dbReference>
<dbReference type="PROSITE" id="PS01016">
    <property type="entry name" value="GLYCOPROTEASE"/>
    <property type="match status" value="1"/>
</dbReference>
<dbReference type="GO" id="GO:0005506">
    <property type="term" value="F:iron ion binding"/>
    <property type="evidence" value="ECO:0007669"/>
    <property type="project" value="UniProtKB-UniRule"/>
</dbReference>
<evidence type="ECO:0000259" key="7">
    <source>
        <dbReference type="Pfam" id="PF00814"/>
    </source>
</evidence>
<keyword evidence="2 6" id="KW-0819">tRNA processing</keyword>
<keyword evidence="4 6" id="KW-0012">Acyltransferase</keyword>